<evidence type="ECO:0000256" key="2">
    <source>
        <dbReference type="ARBA" id="ARBA00023315"/>
    </source>
</evidence>
<dbReference type="PANTHER" id="PTHR43792:SF8">
    <property type="entry name" value="[RIBOSOMAL PROTEIN US5]-ALANINE N-ACETYLTRANSFERASE"/>
    <property type="match status" value="1"/>
</dbReference>
<dbReference type="Proteomes" id="UP000184693">
    <property type="component" value="Unassembled WGS sequence"/>
</dbReference>
<dbReference type="Pfam" id="PF13302">
    <property type="entry name" value="Acetyltransf_3"/>
    <property type="match status" value="1"/>
</dbReference>
<dbReference type="PANTHER" id="PTHR43792">
    <property type="entry name" value="GNAT FAMILY, PUTATIVE (AFU_ORTHOLOGUE AFUA_3G00765)-RELATED-RELATED"/>
    <property type="match status" value="1"/>
</dbReference>
<sequence>MEYRVELLTERLHLRRARKGDAAVLFRNYTGSQACSRFLQRRADPDAARTQSMLSNWCDAAWKRGDEASFAWVISTRAEEEAVGLFVVIPHGHKTEIHYGIGERFWGQGLVAEAGRAALSALWRNPATQRIWTVCDPENTGSRRVLEKLGLQCEGTLKKWLLLPAFGEEARDCLVFSTTSRPAGAPA</sequence>
<proteinExistence type="inferred from homology"/>
<dbReference type="RefSeq" id="WP_074265366.1">
    <property type="nucleotide sequence ID" value="NZ_FSRM01000001.1"/>
</dbReference>
<accession>A0A1N6HPC6</accession>
<name>A0A1N6HPC6_9BURK</name>
<dbReference type="PROSITE" id="PS51186">
    <property type="entry name" value="GNAT"/>
    <property type="match status" value="1"/>
</dbReference>
<dbReference type="EMBL" id="FSRM01000001">
    <property type="protein sequence ID" value="SIO21600.1"/>
    <property type="molecule type" value="Genomic_DNA"/>
</dbReference>
<keyword evidence="1 5" id="KW-0808">Transferase</keyword>
<gene>
    <name evidence="5" type="ORF">SAMN05444168_3486</name>
</gene>
<protein>
    <submittedName>
        <fullName evidence="5">Ribosomal-protein-alanine N-acetyltransferase</fullName>
    </submittedName>
</protein>
<evidence type="ECO:0000313" key="5">
    <source>
        <dbReference type="EMBL" id="SIO21600.1"/>
    </source>
</evidence>
<evidence type="ECO:0000313" key="6">
    <source>
        <dbReference type="Proteomes" id="UP000184693"/>
    </source>
</evidence>
<dbReference type="GO" id="GO:0016747">
    <property type="term" value="F:acyltransferase activity, transferring groups other than amino-acyl groups"/>
    <property type="evidence" value="ECO:0007669"/>
    <property type="project" value="InterPro"/>
</dbReference>
<keyword evidence="2" id="KW-0012">Acyltransferase</keyword>
<dbReference type="SUPFAM" id="SSF55729">
    <property type="entry name" value="Acyl-CoA N-acyltransferases (Nat)"/>
    <property type="match status" value="1"/>
</dbReference>
<dbReference type="InterPro" id="IPR000182">
    <property type="entry name" value="GNAT_dom"/>
</dbReference>
<feature type="domain" description="N-acetyltransferase" evidence="4">
    <location>
        <begin position="24"/>
        <end position="173"/>
    </location>
</feature>
<organism evidence="5 6">
    <name type="scientific">Paraburkholderia phenazinium</name>
    <dbReference type="NCBI Taxonomy" id="60549"/>
    <lineage>
        <taxon>Bacteria</taxon>
        <taxon>Pseudomonadati</taxon>
        <taxon>Pseudomonadota</taxon>
        <taxon>Betaproteobacteria</taxon>
        <taxon>Burkholderiales</taxon>
        <taxon>Burkholderiaceae</taxon>
        <taxon>Paraburkholderia</taxon>
    </lineage>
</organism>
<reference evidence="5 6" key="1">
    <citation type="submission" date="2016-11" db="EMBL/GenBank/DDBJ databases">
        <authorList>
            <person name="Jaros S."/>
            <person name="Januszkiewicz K."/>
            <person name="Wedrychowicz H."/>
        </authorList>
    </citation>
    <scope>NUCLEOTIDE SEQUENCE [LARGE SCALE GENOMIC DNA]</scope>
    <source>
        <strain evidence="5 6">GAS86</strain>
    </source>
</reference>
<dbReference type="InterPro" id="IPR051531">
    <property type="entry name" value="N-acetyltransferase"/>
</dbReference>
<dbReference type="AlphaFoldDB" id="A0A1N6HPC6"/>
<evidence type="ECO:0000256" key="3">
    <source>
        <dbReference type="ARBA" id="ARBA00038502"/>
    </source>
</evidence>
<evidence type="ECO:0000259" key="4">
    <source>
        <dbReference type="PROSITE" id="PS51186"/>
    </source>
</evidence>
<comment type="similarity">
    <text evidence="3">Belongs to the acetyltransferase family. RimJ subfamily.</text>
</comment>
<dbReference type="OrthoDB" id="9801656at2"/>
<dbReference type="Gene3D" id="3.40.630.30">
    <property type="match status" value="1"/>
</dbReference>
<evidence type="ECO:0000256" key="1">
    <source>
        <dbReference type="ARBA" id="ARBA00022679"/>
    </source>
</evidence>
<dbReference type="InterPro" id="IPR016181">
    <property type="entry name" value="Acyl_CoA_acyltransferase"/>
</dbReference>